<dbReference type="Proteomes" id="UP000694308">
    <property type="component" value="Unassembled WGS sequence"/>
</dbReference>
<dbReference type="RefSeq" id="WP_218319273.1">
    <property type="nucleotide sequence ID" value="NZ_JAEEGC010000021.1"/>
</dbReference>
<proteinExistence type="predicted"/>
<accession>A0A949X1J9</accession>
<evidence type="ECO:0000313" key="1">
    <source>
        <dbReference type="EMBL" id="MBV7272239.1"/>
    </source>
</evidence>
<dbReference type="InterPro" id="IPR025906">
    <property type="entry name" value="YjfB_motility"/>
</dbReference>
<comment type="caution">
    <text evidence="1">The sequence shown here is derived from an EMBL/GenBank/DDBJ whole genome shotgun (WGS) entry which is preliminary data.</text>
</comment>
<protein>
    <submittedName>
        <fullName evidence="1">YjfB family protein</fullName>
    </submittedName>
</protein>
<gene>
    <name evidence="1" type="ORF">I6U48_04820</name>
</gene>
<dbReference type="EMBL" id="JAEEGC010000021">
    <property type="protein sequence ID" value="MBV7272239.1"/>
    <property type="molecule type" value="Genomic_DNA"/>
</dbReference>
<keyword evidence="2" id="KW-1185">Reference proteome</keyword>
<dbReference type="AlphaFoldDB" id="A0A949X1J9"/>
<name>A0A949X1J9_9CLOT</name>
<evidence type="ECO:0000313" key="2">
    <source>
        <dbReference type="Proteomes" id="UP000694308"/>
    </source>
</evidence>
<reference evidence="1" key="1">
    <citation type="submission" date="2020-12" db="EMBL/GenBank/DDBJ databases">
        <title>Clostridium thailandense sp. nov., a novel acetogenic bacterium isolated from peat land soil in Thailand.</title>
        <authorList>
            <person name="Chaikitkaew S."/>
            <person name="Birkeland N.K."/>
        </authorList>
    </citation>
    <scope>NUCLEOTIDE SEQUENCE</scope>
    <source>
        <strain evidence="1">PL3</strain>
    </source>
</reference>
<sequence>MDIPELSVVMSQANAMQQAGISLTKMAMDTNKENAQNMKDMIEKSALPNLGNNIDSRA</sequence>
<organism evidence="1 2">
    <name type="scientific">Clostridium thailandense</name>
    <dbReference type="NCBI Taxonomy" id="2794346"/>
    <lineage>
        <taxon>Bacteria</taxon>
        <taxon>Bacillati</taxon>
        <taxon>Bacillota</taxon>
        <taxon>Clostridia</taxon>
        <taxon>Eubacteriales</taxon>
        <taxon>Clostridiaceae</taxon>
        <taxon>Clostridium</taxon>
    </lineage>
</organism>
<dbReference type="Pfam" id="PF14070">
    <property type="entry name" value="YjfB_motility"/>
    <property type="match status" value="1"/>
</dbReference>